<evidence type="ECO:0000256" key="7">
    <source>
        <dbReference type="ARBA" id="ARBA00047469"/>
    </source>
</evidence>
<dbReference type="Pfam" id="PF08264">
    <property type="entry name" value="Anticodon_1"/>
    <property type="match status" value="1"/>
</dbReference>
<dbReference type="Pfam" id="PF13603">
    <property type="entry name" value="tRNA-synt_1_2"/>
    <property type="match status" value="1"/>
</dbReference>
<comment type="subcellular location">
    <subcellularLocation>
        <location evidence="8">Cytoplasm</location>
    </subcellularLocation>
</comment>
<dbReference type="FunFam" id="3.40.50.620:FF:000056">
    <property type="entry name" value="Leucine--tRNA ligase"/>
    <property type="match status" value="1"/>
</dbReference>
<dbReference type="EMBL" id="MFTP01000022">
    <property type="protein sequence ID" value="OGI65175.1"/>
    <property type="molecule type" value="Genomic_DNA"/>
</dbReference>
<name>A0A1F6V6C4_9BACT</name>
<evidence type="ECO:0000256" key="5">
    <source>
        <dbReference type="ARBA" id="ARBA00022917"/>
    </source>
</evidence>
<dbReference type="GO" id="GO:0006429">
    <property type="term" value="P:leucyl-tRNA aminoacylation"/>
    <property type="evidence" value="ECO:0007669"/>
    <property type="project" value="UniProtKB-UniRule"/>
</dbReference>
<proteinExistence type="inferred from homology"/>
<evidence type="ECO:0000256" key="8">
    <source>
        <dbReference type="HAMAP-Rule" id="MF_00049"/>
    </source>
</evidence>
<evidence type="ECO:0000256" key="1">
    <source>
        <dbReference type="ARBA" id="ARBA00005594"/>
    </source>
</evidence>
<protein>
    <recommendedName>
        <fullName evidence="8">Leucine--tRNA ligase</fullName>
        <ecNumber evidence="8">6.1.1.4</ecNumber>
    </recommendedName>
    <alternativeName>
        <fullName evidence="8">Leucyl-tRNA synthetase</fullName>
        <shortName evidence="8">LeuRS</shortName>
    </alternativeName>
</protein>
<dbReference type="Gene3D" id="3.90.79.10">
    <property type="entry name" value="Nucleoside Triphosphate Pyrophosphohydrolase"/>
    <property type="match status" value="1"/>
</dbReference>
<dbReference type="FunFam" id="3.40.50.620:FF:000077">
    <property type="entry name" value="Leucine--tRNA ligase"/>
    <property type="match status" value="1"/>
</dbReference>
<keyword evidence="8" id="KW-0963">Cytoplasm</keyword>
<evidence type="ECO:0000259" key="9">
    <source>
        <dbReference type="PROSITE" id="PS51462"/>
    </source>
</evidence>
<dbReference type="InterPro" id="IPR015413">
    <property type="entry name" value="Methionyl/Leucyl_tRNA_Synth"/>
</dbReference>
<dbReference type="GO" id="GO:0004823">
    <property type="term" value="F:leucine-tRNA ligase activity"/>
    <property type="evidence" value="ECO:0007669"/>
    <property type="project" value="UniProtKB-UniRule"/>
</dbReference>
<evidence type="ECO:0000313" key="11">
    <source>
        <dbReference type="Proteomes" id="UP000177370"/>
    </source>
</evidence>
<dbReference type="InterPro" id="IPR025709">
    <property type="entry name" value="Leu_tRNA-synth_edit"/>
</dbReference>
<keyword evidence="5 8" id="KW-0648">Protein biosynthesis</keyword>
<dbReference type="SUPFAM" id="SSF52374">
    <property type="entry name" value="Nucleotidylyl transferase"/>
    <property type="match status" value="1"/>
</dbReference>
<dbReference type="Proteomes" id="UP000177370">
    <property type="component" value="Unassembled WGS sequence"/>
</dbReference>
<evidence type="ECO:0000256" key="3">
    <source>
        <dbReference type="ARBA" id="ARBA00022741"/>
    </source>
</evidence>
<evidence type="ECO:0000256" key="2">
    <source>
        <dbReference type="ARBA" id="ARBA00022598"/>
    </source>
</evidence>
<evidence type="ECO:0000313" key="10">
    <source>
        <dbReference type="EMBL" id="OGI65175.1"/>
    </source>
</evidence>
<dbReference type="PROSITE" id="PS51462">
    <property type="entry name" value="NUDIX"/>
    <property type="match status" value="1"/>
</dbReference>
<dbReference type="SUPFAM" id="SSF50677">
    <property type="entry name" value="ValRS/IleRS/LeuRS editing domain"/>
    <property type="match status" value="1"/>
</dbReference>
<dbReference type="PANTHER" id="PTHR43740">
    <property type="entry name" value="LEUCYL-TRNA SYNTHETASE"/>
    <property type="match status" value="1"/>
</dbReference>
<reference evidence="10 11" key="1">
    <citation type="journal article" date="2016" name="Nat. Commun.">
        <title>Thousands of microbial genomes shed light on interconnected biogeochemical processes in an aquifer system.</title>
        <authorList>
            <person name="Anantharaman K."/>
            <person name="Brown C.T."/>
            <person name="Hug L.A."/>
            <person name="Sharon I."/>
            <person name="Castelle C.J."/>
            <person name="Probst A.J."/>
            <person name="Thomas B.C."/>
            <person name="Singh A."/>
            <person name="Wilkins M.J."/>
            <person name="Karaoz U."/>
            <person name="Brodie E.L."/>
            <person name="Williams K.H."/>
            <person name="Hubbard S.S."/>
            <person name="Banfield J.F."/>
        </authorList>
    </citation>
    <scope>NUCLEOTIDE SEQUENCE [LARGE SCALE GENOMIC DNA]</scope>
</reference>
<accession>A0A1F6V6C4</accession>
<dbReference type="InterPro" id="IPR009080">
    <property type="entry name" value="tRNAsynth_Ia_anticodon-bd"/>
</dbReference>
<dbReference type="InterPro" id="IPR013155">
    <property type="entry name" value="M/V/L/I-tRNA-synth_anticd-bd"/>
</dbReference>
<dbReference type="SUPFAM" id="SSF55811">
    <property type="entry name" value="Nudix"/>
    <property type="match status" value="1"/>
</dbReference>
<dbReference type="EC" id="6.1.1.4" evidence="8"/>
<dbReference type="GO" id="GO:0002161">
    <property type="term" value="F:aminoacyl-tRNA deacylase activity"/>
    <property type="evidence" value="ECO:0007669"/>
    <property type="project" value="InterPro"/>
</dbReference>
<dbReference type="Pfam" id="PF09334">
    <property type="entry name" value="tRNA-synt_1g"/>
    <property type="match status" value="1"/>
</dbReference>
<dbReference type="GO" id="GO:0005829">
    <property type="term" value="C:cytosol"/>
    <property type="evidence" value="ECO:0007669"/>
    <property type="project" value="TreeGrafter"/>
</dbReference>
<dbReference type="AlphaFoldDB" id="A0A1F6V6C4"/>
<feature type="domain" description="Nudix hydrolase" evidence="9">
    <location>
        <begin position="387"/>
        <end position="523"/>
    </location>
</feature>
<dbReference type="PRINTS" id="PR00985">
    <property type="entry name" value="TRNASYNTHLEU"/>
</dbReference>
<dbReference type="InterPro" id="IPR009008">
    <property type="entry name" value="Val/Leu/Ile-tRNA-synth_edit"/>
</dbReference>
<dbReference type="Pfam" id="PF00293">
    <property type="entry name" value="NUDIX"/>
    <property type="match status" value="1"/>
</dbReference>
<dbReference type="InterPro" id="IPR000086">
    <property type="entry name" value="NUDIX_hydrolase_dom"/>
</dbReference>
<comment type="caution">
    <text evidence="10">The sequence shown here is derived from an EMBL/GenBank/DDBJ whole genome shotgun (WGS) entry which is preliminary data.</text>
</comment>
<dbReference type="InterPro" id="IPR015797">
    <property type="entry name" value="NUDIX_hydrolase-like_dom_sf"/>
</dbReference>
<dbReference type="Gene3D" id="1.10.730.10">
    <property type="entry name" value="Isoleucyl-tRNA Synthetase, Domain 1"/>
    <property type="match status" value="2"/>
</dbReference>
<evidence type="ECO:0000256" key="6">
    <source>
        <dbReference type="ARBA" id="ARBA00023146"/>
    </source>
</evidence>
<evidence type="ECO:0000256" key="4">
    <source>
        <dbReference type="ARBA" id="ARBA00022840"/>
    </source>
</evidence>
<comment type="caution">
    <text evidence="8">Lacks conserved residue(s) required for the propagation of feature annotation.</text>
</comment>
<keyword evidence="4 8" id="KW-0067">ATP-binding</keyword>
<sequence>MKKEYDHKKIEKKWQKEWAKKKIYQTKNPPSHKATAGQGKFYILDMFPYVSGEGIHVGHPKGYIATDVVSRKKRMQGFNVLHPMGFDSFGLPTENYAIKTKTNPVVSVAKNIARFKKQLEIIGFDYDWSREVNTSDPKFYKWTQWIFLKLLERGFAYESNEPVNWCPRDMTILANEDVEDGKCERCGAVVEKKPIRQWVLKITDYADRLLADLDALDWPESIKESQRNWIGRSEGIMYKQKVKDLGIKIEAYDSIPQTFMAQTFCVIAPEHPLVKKLIKRTKYEEPVLDFVEKFKQRKIKKGFETEKEIEGIFTGRYVDNPFGTGDLPVWIATFVIADYGTGIVNSSVHDERDFAFAKKYNIPLREVVEPLVVRSEGLDKARESEPFIERNAVVCIIKHWSENKFLCHSVKNTDWRGFVVGGVEDGEDPVETGIREITEETGYKNIKFVKQLGGVVHSKFWQDIKKQNRFAHFTPLYFKLQNNEQGEIEQKQKDFYDMHWVSEKEVLDFVSREDMKVIWKRYLGINQPIIKNGILTEPVEFKGREWGEVREDIIDYIVKKGFGYRKVTYKLHDWVFSRQRYWGEPIPVLRDGTKVIPVKEKDLPVKLPKVKSYKPTGTAESPLANVPNWINVKVGQKVLRRESNTMPQWAGSSWYYLRYMDPDNNKALVDKNIEKYWNEVDLYVGGAEHATRHLIYARFWHKFLYDIGVVVNKEPFKKLQHVGLIIASDGRKMSKRFGNIINPDSIVSTYGADTLRLYEMFMGPFDQSVSWSTDSLMGPRRFIERVWKIGHKIASPEKISSRFTLPGVPGGTYATQKSSPASLAKLLHKTIKKVSEDIDSMRFNTAVSSLMILLNEMEKSGVSLEDLKKFLQILSPFAPHITEELWSMLGEKKSVHLSSWPEYDKEKIKDDEVKIVVQINGKVRAEIMVQADENEESVKKKSLANEVIARHTAGKEIKKFIYIKNRLINIVM</sequence>
<dbReference type="Pfam" id="PF00133">
    <property type="entry name" value="tRNA-synt_1"/>
    <property type="match status" value="1"/>
</dbReference>
<dbReference type="CDD" id="cd07958">
    <property type="entry name" value="Anticodon_Ia_Leu_BEm"/>
    <property type="match status" value="1"/>
</dbReference>
<feature type="binding site" evidence="8">
    <location>
        <position position="735"/>
    </location>
    <ligand>
        <name>ATP</name>
        <dbReference type="ChEBI" id="CHEBI:30616"/>
    </ligand>
</feature>
<dbReference type="PANTHER" id="PTHR43740:SF2">
    <property type="entry name" value="LEUCINE--TRNA LIGASE, MITOCHONDRIAL"/>
    <property type="match status" value="1"/>
</dbReference>
<dbReference type="FunFam" id="1.10.730.10:FF:000011">
    <property type="entry name" value="Leucine--tRNA ligase chloroplastic/mitochondrial"/>
    <property type="match status" value="1"/>
</dbReference>
<dbReference type="InterPro" id="IPR002302">
    <property type="entry name" value="Leu-tRNA-ligase"/>
</dbReference>
<comment type="similarity">
    <text evidence="1 8">Belongs to the class-I aminoacyl-tRNA synthetase family.</text>
</comment>
<keyword evidence="2 8" id="KW-0436">Ligase</keyword>
<keyword evidence="3 8" id="KW-0547">Nucleotide-binding</keyword>
<dbReference type="GO" id="GO:0005524">
    <property type="term" value="F:ATP binding"/>
    <property type="evidence" value="ECO:0007669"/>
    <property type="project" value="UniProtKB-UniRule"/>
</dbReference>
<organism evidence="10 11">
    <name type="scientific">Candidatus Nomurabacteria bacterium RIFCSPHIGHO2_01_FULL_40_24b</name>
    <dbReference type="NCBI Taxonomy" id="1801739"/>
    <lineage>
        <taxon>Bacteria</taxon>
        <taxon>Candidatus Nomuraibacteriota</taxon>
    </lineage>
</organism>
<dbReference type="InterPro" id="IPR014729">
    <property type="entry name" value="Rossmann-like_a/b/a_fold"/>
</dbReference>
<comment type="catalytic activity">
    <reaction evidence="7 8">
        <text>tRNA(Leu) + L-leucine + ATP = L-leucyl-tRNA(Leu) + AMP + diphosphate</text>
        <dbReference type="Rhea" id="RHEA:11688"/>
        <dbReference type="Rhea" id="RHEA-COMP:9613"/>
        <dbReference type="Rhea" id="RHEA-COMP:9622"/>
        <dbReference type="ChEBI" id="CHEBI:30616"/>
        <dbReference type="ChEBI" id="CHEBI:33019"/>
        <dbReference type="ChEBI" id="CHEBI:57427"/>
        <dbReference type="ChEBI" id="CHEBI:78442"/>
        <dbReference type="ChEBI" id="CHEBI:78494"/>
        <dbReference type="ChEBI" id="CHEBI:456215"/>
        <dbReference type="EC" id="6.1.1.4"/>
    </reaction>
</comment>
<dbReference type="Gene3D" id="3.40.50.620">
    <property type="entry name" value="HUPs"/>
    <property type="match status" value="2"/>
</dbReference>
<gene>
    <name evidence="8" type="primary">leuS</name>
    <name evidence="10" type="ORF">A2647_04480</name>
</gene>
<dbReference type="SUPFAM" id="SSF47323">
    <property type="entry name" value="Anticodon-binding domain of a subclass of class I aminoacyl-tRNA synthetases"/>
    <property type="match status" value="1"/>
</dbReference>
<dbReference type="InterPro" id="IPR002300">
    <property type="entry name" value="aa-tRNA-synth_Ia"/>
</dbReference>
<dbReference type="Gene3D" id="3.10.20.590">
    <property type="match status" value="1"/>
</dbReference>
<keyword evidence="6 8" id="KW-0030">Aminoacyl-tRNA synthetase</keyword>
<dbReference type="HAMAP" id="MF_00049_B">
    <property type="entry name" value="Leu_tRNA_synth_B"/>
    <property type="match status" value="1"/>
</dbReference>